<dbReference type="RefSeq" id="XP_056478770.1">
    <property type="nucleotide sequence ID" value="XM_056613729.1"/>
</dbReference>
<dbReference type="OrthoDB" id="3649348at2759"/>
<proteinExistence type="predicted"/>
<evidence type="ECO:0000313" key="1">
    <source>
        <dbReference type="EMBL" id="KAJ5110700.1"/>
    </source>
</evidence>
<dbReference type="AlphaFoldDB" id="A0A9W9KLJ2"/>
<sequence>MLPIPLVLCGKAPRVAIAVRDGLRPTYEAIHIVTSVEAGIADIPSLLLGNRPQVTDPDNLGSQRYGRQPLAVIIGGGYSDADFAAMRESCHGISTVPWLRHAITTSPPPNSSKPILGPEYGKEIAERVTRCLRDLADDGKLNSDGVYYF</sequence>
<evidence type="ECO:0000313" key="2">
    <source>
        <dbReference type="Proteomes" id="UP001149074"/>
    </source>
</evidence>
<reference evidence="1" key="2">
    <citation type="journal article" date="2023" name="IMA Fungus">
        <title>Comparative genomic study of the Penicillium genus elucidates a diverse pangenome and 15 lateral gene transfer events.</title>
        <authorList>
            <person name="Petersen C."/>
            <person name="Sorensen T."/>
            <person name="Nielsen M.R."/>
            <person name="Sondergaard T.E."/>
            <person name="Sorensen J.L."/>
            <person name="Fitzpatrick D.A."/>
            <person name="Frisvad J.C."/>
            <person name="Nielsen K.L."/>
        </authorList>
    </citation>
    <scope>NUCLEOTIDE SEQUENCE</scope>
    <source>
        <strain evidence="1">IBT 30761</strain>
    </source>
</reference>
<protein>
    <submittedName>
        <fullName evidence="1">Uncharacterized protein</fullName>
    </submittedName>
</protein>
<organism evidence="1 2">
    <name type="scientific">Penicillium argentinense</name>
    <dbReference type="NCBI Taxonomy" id="1131581"/>
    <lineage>
        <taxon>Eukaryota</taxon>
        <taxon>Fungi</taxon>
        <taxon>Dikarya</taxon>
        <taxon>Ascomycota</taxon>
        <taxon>Pezizomycotina</taxon>
        <taxon>Eurotiomycetes</taxon>
        <taxon>Eurotiomycetidae</taxon>
        <taxon>Eurotiales</taxon>
        <taxon>Aspergillaceae</taxon>
        <taxon>Penicillium</taxon>
    </lineage>
</organism>
<comment type="caution">
    <text evidence="1">The sequence shown here is derived from an EMBL/GenBank/DDBJ whole genome shotgun (WGS) entry which is preliminary data.</text>
</comment>
<gene>
    <name evidence="1" type="ORF">N7532_001235</name>
</gene>
<accession>A0A9W9KLJ2</accession>
<keyword evidence="2" id="KW-1185">Reference proteome</keyword>
<dbReference type="GeneID" id="81352708"/>
<name>A0A9W9KLJ2_9EURO</name>
<dbReference type="EMBL" id="JAPQKI010000002">
    <property type="protein sequence ID" value="KAJ5110700.1"/>
    <property type="molecule type" value="Genomic_DNA"/>
</dbReference>
<reference evidence="1" key="1">
    <citation type="submission" date="2022-11" db="EMBL/GenBank/DDBJ databases">
        <authorList>
            <person name="Petersen C."/>
        </authorList>
    </citation>
    <scope>NUCLEOTIDE SEQUENCE</scope>
    <source>
        <strain evidence="1">IBT 30761</strain>
    </source>
</reference>
<dbReference type="Proteomes" id="UP001149074">
    <property type="component" value="Unassembled WGS sequence"/>
</dbReference>